<accession>A0A486S2H5</accession>
<dbReference type="EMBL" id="CAAHDC010000002">
    <property type="protein sequence ID" value="VGM08610.1"/>
    <property type="molecule type" value="Genomic_DNA"/>
</dbReference>
<gene>
    <name evidence="1" type="ORF">SAMEA4873556_00848</name>
</gene>
<reference evidence="1" key="1">
    <citation type="submission" date="2019-03" db="EMBL/GenBank/DDBJ databases">
        <authorList>
            <consortium name="Pathogen Informatics"/>
        </authorList>
    </citation>
    <scope>NUCLEOTIDE SEQUENCE</scope>
    <source>
        <strain evidence="1">5012STDY7626355</strain>
    </source>
</reference>
<organism evidence="1">
    <name type="scientific">Klebsiella pneumoniae</name>
    <dbReference type="NCBI Taxonomy" id="573"/>
    <lineage>
        <taxon>Bacteria</taxon>
        <taxon>Pseudomonadati</taxon>
        <taxon>Pseudomonadota</taxon>
        <taxon>Gammaproteobacteria</taxon>
        <taxon>Enterobacterales</taxon>
        <taxon>Enterobacteriaceae</taxon>
        <taxon>Klebsiella/Raoultella group</taxon>
        <taxon>Klebsiella</taxon>
        <taxon>Klebsiella pneumoniae complex</taxon>
    </lineage>
</organism>
<dbReference type="RefSeq" id="WP_080795521.1">
    <property type="nucleotide sequence ID" value="NZ_BHZB01000139.1"/>
</dbReference>
<protein>
    <submittedName>
        <fullName evidence="1">Uncharacterized protein</fullName>
    </submittedName>
</protein>
<dbReference type="AlphaFoldDB" id="A0A486S2H5"/>
<name>A0A486S2H5_KLEPN</name>
<proteinExistence type="predicted"/>
<evidence type="ECO:0000313" key="1">
    <source>
        <dbReference type="EMBL" id="VGM08610.1"/>
    </source>
</evidence>
<sequence>MADYINSNILCESYVHVEPEWLKQVSAVIREEKLSLIRNEIEDFADKRIKFFLSDDVLIEIKFTEGSIKAKVTAYGPIILLIGSAILNYSSFRESVKQLASDMYRASSMLSSEMLFQTNSRNKSEILRIEARKGIVGSIERINNKIDSINSQLDGKDLSPTRINSELLDLNDMILTLLSNLKNAEDTKLVASSLSDGVSKLSIRKSRFKLKNKLDESMYASLFNEKKSIIKNLAQYK</sequence>